<dbReference type="AlphaFoldDB" id="A0AAN5CTN0"/>
<feature type="non-terminal residue" evidence="1">
    <location>
        <position position="1"/>
    </location>
</feature>
<evidence type="ECO:0000313" key="1">
    <source>
        <dbReference type="EMBL" id="GMR50628.1"/>
    </source>
</evidence>
<gene>
    <name evidence="1" type="ORF">PMAYCL1PPCAC_20823</name>
</gene>
<reference evidence="2" key="1">
    <citation type="submission" date="2022-10" db="EMBL/GenBank/DDBJ databases">
        <title>Genome assembly of Pristionchus species.</title>
        <authorList>
            <person name="Yoshida K."/>
            <person name="Sommer R.J."/>
        </authorList>
    </citation>
    <scope>NUCLEOTIDE SEQUENCE [LARGE SCALE GENOMIC DNA]</scope>
    <source>
        <strain evidence="2">RS5460</strain>
    </source>
</reference>
<dbReference type="Proteomes" id="UP001328107">
    <property type="component" value="Unassembled WGS sequence"/>
</dbReference>
<comment type="caution">
    <text evidence="1">The sequence shown here is derived from an EMBL/GenBank/DDBJ whole genome shotgun (WGS) entry which is preliminary data.</text>
</comment>
<proteinExistence type="predicted"/>
<name>A0AAN5CTN0_9BILA</name>
<dbReference type="EMBL" id="BTRK01000004">
    <property type="protein sequence ID" value="GMR50628.1"/>
    <property type="molecule type" value="Genomic_DNA"/>
</dbReference>
<evidence type="ECO:0000313" key="2">
    <source>
        <dbReference type="Proteomes" id="UP001328107"/>
    </source>
</evidence>
<keyword evidence="2" id="KW-1185">Reference proteome</keyword>
<organism evidence="1 2">
    <name type="scientific">Pristionchus mayeri</name>
    <dbReference type="NCBI Taxonomy" id="1317129"/>
    <lineage>
        <taxon>Eukaryota</taxon>
        <taxon>Metazoa</taxon>
        <taxon>Ecdysozoa</taxon>
        <taxon>Nematoda</taxon>
        <taxon>Chromadorea</taxon>
        <taxon>Rhabditida</taxon>
        <taxon>Rhabditina</taxon>
        <taxon>Diplogasteromorpha</taxon>
        <taxon>Diplogasteroidea</taxon>
        <taxon>Neodiplogasteridae</taxon>
        <taxon>Pristionchus</taxon>
    </lineage>
</organism>
<protein>
    <submittedName>
        <fullName evidence="1">Uncharacterized protein</fullName>
    </submittedName>
</protein>
<sequence length="79" mass="8725">NLLLFSVIQIRIEMSPQFKLSREFFIASETNVGRDELLLFSVIQICSLGIHQFVKGEIAAGALKCVLILVSISVISEST</sequence>
<accession>A0AAN5CTN0</accession>